<sequence length="160" mass="16826">MLVLLPVAFAAYWVVASDAQLLALSQLPAQVIPSVASLAPWQRLVGGVVMAVPLGLLLVGVWHAQRCFARFAQGQVFTAEATARLRRFAGWVAAAALGALLAGVVASVVLTWNNPPGQRHLAIGIGSDHVFTLFFAGLVWLMAAVIGEGQALAEENQGFV</sequence>
<evidence type="ECO:0000313" key="2">
    <source>
        <dbReference type="EMBL" id="GLS13200.1"/>
    </source>
</evidence>
<evidence type="ECO:0008006" key="4">
    <source>
        <dbReference type="Google" id="ProtNLM"/>
    </source>
</evidence>
<dbReference type="InterPro" id="IPR021354">
    <property type="entry name" value="DUF2975"/>
</dbReference>
<feature type="transmembrane region" description="Helical" evidence="1">
    <location>
        <begin position="130"/>
        <end position="147"/>
    </location>
</feature>
<feature type="transmembrane region" description="Helical" evidence="1">
    <location>
        <begin position="88"/>
        <end position="110"/>
    </location>
</feature>
<dbReference type="EMBL" id="BSPB01000003">
    <property type="protein sequence ID" value="GLS13200.1"/>
    <property type="molecule type" value="Genomic_DNA"/>
</dbReference>
<keyword evidence="3" id="KW-1185">Reference proteome</keyword>
<gene>
    <name evidence="2" type="ORF">GCM10007935_06290</name>
</gene>
<feature type="transmembrane region" description="Helical" evidence="1">
    <location>
        <begin position="41"/>
        <end position="62"/>
    </location>
</feature>
<protein>
    <recommendedName>
        <fullName evidence="4">DUF2975 domain-containing protein</fullName>
    </recommendedName>
</protein>
<accession>A0ABQ6C011</accession>
<comment type="caution">
    <text evidence="2">The sequence shown here is derived from an EMBL/GenBank/DDBJ whole genome shotgun (WGS) entry which is preliminary data.</text>
</comment>
<reference evidence="3" key="1">
    <citation type="journal article" date="2019" name="Int. J. Syst. Evol. Microbiol.">
        <title>The Global Catalogue of Microorganisms (GCM) 10K type strain sequencing project: providing services to taxonomists for standard genome sequencing and annotation.</title>
        <authorList>
            <consortium name="The Broad Institute Genomics Platform"/>
            <consortium name="The Broad Institute Genome Sequencing Center for Infectious Disease"/>
            <person name="Wu L."/>
            <person name="Ma J."/>
        </authorList>
    </citation>
    <scope>NUCLEOTIDE SEQUENCE [LARGE SCALE GENOMIC DNA]</scope>
    <source>
        <strain evidence="3">NBRC 109341</strain>
    </source>
</reference>
<keyword evidence="1" id="KW-0472">Membrane</keyword>
<keyword evidence="1" id="KW-1133">Transmembrane helix</keyword>
<dbReference type="Pfam" id="PF11188">
    <property type="entry name" value="DUF2975"/>
    <property type="match status" value="1"/>
</dbReference>
<name>A0ABQ6C011_9BURK</name>
<keyword evidence="1" id="KW-0812">Transmembrane</keyword>
<dbReference type="Proteomes" id="UP001156903">
    <property type="component" value="Unassembled WGS sequence"/>
</dbReference>
<evidence type="ECO:0000256" key="1">
    <source>
        <dbReference type="SAM" id="Phobius"/>
    </source>
</evidence>
<organism evidence="2 3">
    <name type="scientific">Hydrogenophaga electricum</name>
    <dbReference type="NCBI Taxonomy" id="1230953"/>
    <lineage>
        <taxon>Bacteria</taxon>
        <taxon>Pseudomonadati</taxon>
        <taxon>Pseudomonadota</taxon>
        <taxon>Betaproteobacteria</taxon>
        <taxon>Burkholderiales</taxon>
        <taxon>Comamonadaceae</taxon>
        <taxon>Hydrogenophaga</taxon>
    </lineage>
</organism>
<proteinExistence type="predicted"/>
<evidence type="ECO:0000313" key="3">
    <source>
        <dbReference type="Proteomes" id="UP001156903"/>
    </source>
</evidence>